<dbReference type="AlphaFoldDB" id="A0AAN7V897"/>
<gene>
    <name evidence="1" type="ORF">RI129_011102</name>
</gene>
<keyword evidence="2" id="KW-1185">Reference proteome</keyword>
<dbReference type="GO" id="GO:0071897">
    <property type="term" value="P:DNA biosynthetic process"/>
    <property type="evidence" value="ECO:0007669"/>
    <property type="project" value="UniProtKB-ARBA"/>
</dbReference>
<reference evidence="1 2" key="1">
    <citation type="journal article" date="2024" name="Insects">
        <title>An Improved Chromosome-Level Genome Assembly of the Firefly Pyrocoelia pectoralis.</title>
        <authorList>
            <person name="Fu X."/>
            <person name="Meyer-Rochow V.B."/>
            <person name="Ballantyne L."/>
            <person name="Zhu X."/>
        </authorList>
    </citation>
    <scope>NUCLEOTIDE SEQUENCE [LARGE SCALE GENOMIC DNA]</scope>
    <source>
        <strain evidence="1">XCY_ONT2</strain>
    </source>
</reference>
<proteinExistence type="predicted"/>
<evidence type="ECO:0000313" key="2">
    <source>
        <dbReference type="Proteomes" id="UP001329430"/>
    </source>
</evidence>
<accession>A0AAN7V897</accession>
<dbReference type="SUPFAM" id="SSF56672">
    <property type="entry name" value="DNA/RNA polymerases"/>
    <property type="match status" value="1"/>
</dbReference>
<dbReference type="InterPro" id="IPR043502">
    <property type="entry name" value="DNA/RNA_pol_sf"/>
</dbReference>
<comment type="caution">
    <text evidence="1">The sequence shown here is derived from an EMBL/GenBank/DDBJ whole genome shotgun (WGS) entry which is preliminary data.</text>
</comment>
<dbReference type="PANTHER" id="PTHR31511">
    <property type="entry name" value="PROTEIN CBG23764"/>
    <property type="match status" value="1"/>
</dbReference>
<organism evidence="1 2">
    <name type="scientific">Pyrocoelia pectoralis</name>
    <dbReference type="NCBI Taxonomy" id="417401"/>
    <lineage>
        <taxon>Eukaryota</taxon>
        <taxon>Metazoa</taxon>
        <taxon>Ecdysozoa</taxon>
        <taxon>Arthropoda</taxon>
        <taxon>Hexapoda</taxon>
        <taxon>Insecta</taxon>
        <taxon>Pterygota</taxon>
        <taxon>Neoptera</taxon>
        <taxon>Endopterygota</taxon>
        <taxon>Coleoptera</taxon>
        <taxon>Polyphaga</taxon>
        <taxon>Elateriformia</taxon>
        <taxon>Elateroidea</taxon>
        <taxon>Lampyridae</taxon>
        <taxon>Lampyrinae</taxon>
        <taxon>Pyrocoelia</taxon>
    </lineage>
</organism>
<name>A0AAN7V897_9COLE</name>
<evidence type="ECO:0000313" key="1">
    <source>
        <dbReference type="EMBL" id="KAK5640291.1"/>
    </source>
</evidence>
<sequence length="889" mass="102672">MVTATLESPSNVRGSIEVKPSGKINTVRFVNPTKLPAFSWLSGLSFKNNLFKLSNPLNAPVSMVSIFILRRSKLESELKPLNVPFLRPLTWFLPISIDFNIFKPPKAFGSITSNPELLKLSDTMLASQKTPSGKKVPFVIYADLESILEKFSRAGDEGSNTRVCEKHVPFSIAYYLKCSYNDSLSKFQLYRGEDCITWFVNELLNLAYWANNIFDTVVPMDTLTQDQITDFENAVVCHICRKPFTEDDIKVKDHDHLTGNGYDSHFIIRELAKGFPGQVKLLPLNKEKYISFTKLVDNTKIQYRFIDSFRFMSSSLDKLSSYLENEKKTITRLHCSSDHEFNLLVRKGVFPYEYVDSWDKLNETVLPAKPAFFSHLHNEDVTDEDYMHAVNVWNTFRLETLGQYSDLYLKTDVLLLADVFENFRQTCLSAYQLDPLYYYTAPGLAFDAMLKITQVKLELFTDIDMVMFIEKGIRGGVSQCSNRYAKANNKYMGESYDSSALTSYLIYYDVNNLYGRTMEEFLPYGEFSFVDEPNIECILNNPDDSDIGYIVDCDLDYPRELHDSHSDLPLAPEHMIPPAPNLKMYLQQGLKLVKINRVLRFKQSAWLKTYIALNTALRQASKNDFDKNFFKLMINSVFGKLMENVRKYKDVRLVTKWDGRFGARDLISKPNFHSCAIFDNDMAIIQMNKLEVFLNKPIYAGFSVLDVSKTFLYDFHYNYILKKFKNNAKLLYTDTDSLVYAFSVPDIYQCMKEDINRFDTSDFEPDNVYGIPLVNKKVPGLMKDENHGKIMLEFVGLRAKMYAYSVNPQAVVKKSKGSTSASVRQITIDDYKRALFDYKIVKRHQRLIRSKKHLVFTIKQNKIVLSPYDDKRLLHFGLTDTRPWGFNVT</sequence>
<dbReference type="PANTHER" id="PTHR31511:SF12">
    <property type="entry name" value="RHO TERMINATION FACTOR N-TERMINAL DOMAIN-CONTAINING PROTEIN"/>
    <property type="match status" value="1"/>
</dbReference>
<protein>
    <recommendedName>
        <fullName evidence="3">DNA-directed DNA polymerase</fullName>
    </recommendedName>
</protein>
<evidence type="ECO:0008006" key="3">
    <source>
        <dbReference type="Google" id="ProtNLM"/>
    </source>
</evidence>
<dbReference type="Gene3D" id="3.90.1600.10">
    <property type="entry name" value="Palm domain of DNA polymerase"/>
    <property type="match status" value="1"/>
</dbReference>
<dbReference type="InterPro" id="IPR023211">
    <property type="entry name" value="DNA_pol_palm_dom_sf"/>
</dbReference>
<dbReference type="EMBL" id="JAVRBK010000008">
    <property type="protein sequence ID" value="KAK5640291.1"/>
    <property type="molecule type" value="Genomic_DNA"/>
</dbReference>
<dbReference type="Proteomes" id="UP001329430">
    <property type="component" value="Chromosome 8"/>
</dbReference>